<dbReference type="InParanoid" id="F2UNM8"/>
<dbReference type="AlphaFoldDB" id="F2UNM8"/>
<evidence type="ECO:0000313" key="1">
    <source>
        <dbReference type="EMBL" id="EGD79233.1"/>
    </source>
</evidence>
<sequence length="449" mass="47803">MRGLVPSLTCVALFCRLPRVVWLFGCSSASLRSFTTTLFLPSFLASLLSHRLVCAKMNCAVLAVVACVALAIASPVRAIPTWSVVAKDLLTTDLGIAFPEANTGYTAGDANGAGPAILKSTDGGHTWNQCNATFGPDLLLLAATAAKDAIVVTSIFGELYSDDDGNSFHLSVGGGMSQSARYIGVNGDGGKRFGVAGTYHGRQGVAISEDGGKLFKAFTTDELFTYSRYGAYPTDSTWYVAAGEFPSTNATEAVRPDLPARYRRSEFMAADGRFPASYNRTADPNVAGYKAQIVKTTDGGNTWSTLFAQNDTFYFNGIDCNPSDPNHCCAVGESADGADAGARIYCTFDGQNFNRTFYAPYTQAKGYSLIDFRFANETFGWAVGGTLNAIAPSAWFVVTNDGGRTWDAQTHTIPGYYALGLDVVSEKVAYAAVDNLITQTSGVAKYFAL</sequence>
<dbReference type="KEGG" id="sre:PTSG_09954"/>
<dbReference type="RefSeq" id="XP_004989318.1">
    <property type="nucleotide sequence ID" value="XM_004989261.1"/>
</dbReference>
<dbReference type="SUPFAM" id="SSF110296">
    <property type="entry name" value="Oligoxyloglucan reducing end-specific cellobiohydrolase"/>
    <property type="match status" value="1"/>
</dbReference>
<dbReference type="GeneID" id="16069862"/>
<keyword evidence="2" id="KW-1185">Reference proteome</keyword>
<dbReference type="OrthoDB" id="3679835at2759"/>
<dbReference type="EMBL" id="GL832984">
    <property type="protein sequence ID" value="EGD79233.1"/>
    <property type="molecule type" value="Genomic_DNA"/>
</dbReference>
<protein>
    <recommendedName>
        <fullName evidence="3">Photosynthesis system II assembly factor Ycf48/Hcf136-like domain-containing protein</fullName>
    </recommendedName>
</protein>
<dbReference type="OMA" id="NRTFYAP"/>
<organism evidence="2">
    <name type="scientific">Salpingoeca rosetta (strain ATCC 50818 / BSB-021)</name>
    <dbReference type="NCBI Taxonomy" id="946362"/>
    <lineage>
        <taxon>Eukaryota</taxon>
        <taxon>Choanoflagellata</taxon>
        <taxon>Craspedida</taxon>
        <taxon>Salpingoecidae</taxon>
        <taxon>Salpingoeca</taxon>
    </lineage>
</organism>
<dbReference type="InterPro" id="IPR015943">
    <property type="entry name" value="WD40/YVTN_repeat-like_dom_sf"/>
</dbReference>
<proteinExistence type="predicted"/>
<name>F2UNM8_SALR5</name>
<dbReference type="eggNOG" id="ENOG502SVIB">
    <property type="taxonomic scope" value="Eukaryota"/>
</dbReference>
<evidence type="ECO:0008006" key="3">
    <source>
        <dbReference type="Google" id="ProtNLM"/>
    </source>
</evidence>
<accession>F2UNM8</accession>
<reference evidence="1" key="1">
    <citation type="submission" date="2009-08" db="EMBL/GenBank/DDBJ databases">
        <title>Annotation of Salpingoeca rosetta.</title>
        <authorList>
            <consortium name="The Broad Institute Genome Sequencing Platform"/>
            <person name="Russ C."/>
            <person name="Cuomo C."/>
            <person name="Burger G."/>
            <person name="Gray M.W."/>
            <person name="Holland P.W.H."/>
            <person name="King N."/>
            <person name="Lang F.B.F."/>
            <person name="Roger A.J."/>
            <person name="Ruiz-Trillo I."/>
            <person name="Young S.K."/>
            <person name="Zeng Q."/>
            <person name="Gargeya S."/>
            <person name="Alvarado L."/>
            <person name="Berlin A."/>
            <person name="Chapman S.B."/>
            <person name="Chen Z."/>
            <person name="Freedman E."/>
            <person name="Gellesch M."/>
            <person name="Goldberg J."/>
            <person name="Griggs A."/>
            <person name="Gujja S."/>
            <person name="Heilman E."/>
            <person name="Heiman D."/>
            <person name="Howarth C."/>
            <person name="Mehta T."/>
            <person name="Neiman D."/>
            <person name="Pearson M."/>
            <person name="Roberts A."/>
            <person name="Saif S."/>
            <person name="Shea T."/>
            <person name="Shenoy N."/>
            <person name="Sisk P."/>
            <person name="Stolte C."/>
            <person name="Sykes S."/>
            <person name="White J."/>
            <person name="Yandava C."/>
            <person name="Haas B."/>
            <person name="Nusbaum C."/>
            <person name="Birren B."/>
        </authorList>
    </citation>
    <scope>NUCLEOTIDE SEQUENCE [LARGE SCALE GENOMIC DNA]</scope>
    <source>
        <strain evidence="1">ATCC 50818</strain>
    </source>
</reference>
<dbReference type="Gene3D" id="2.130.10.10">
    <property type="entry name" value="YVTN repeat-like/Quinoprotein amine dehydrogenase"/>
    <property type="match status" value="2"/>
</dbReference>
<dbReference type="Proteomes" id="UP000007799">
    <property type="component" value="Unassembled WGS sequence"/>
</dbReference>
<gene>
    <name evidence="1" type="ORF">PTSG_09954</name>
</gene>
<evidence type="ECO:0000313" key="2">
    <source>
        <dbReference type="Proteomes" id="UP000007799"/>
    </source>
</evidence>